<proteinExistence type="predicted"/>
<dbReference type="AlphaFoldDB" id="A0A5P9NL15"/>
<gene>
    <name evidence="2" type="ORF">EY643_11340</name>
</gene>
<dbReference type="RefSeq" id="WP_152662311.1">
    <property type="nucleotide sequence ID" value="NZ_CP036422.1"/>
</dbReference>
<dbReference type="EMBL" id="CP036422">
    <property type="protein sequence ID" value="QFU76205.1"/>
    <property type="molecule type" value="Genomic_DNA"/>
</dbReference>
<reference evidence="2 3" key="1">
    <citation type="submission" date="2019-02" db="EMBL/GenBank/DDBJ databases">
        <authorList>
            <person name="Li S.-H."/>
        </authorList>
    </citation>
    <scope>NUCLEOTIDE SEQUENCE [LARGE SCALE GENOMIC DNA]</scope>
    <source>
        <strain evidence="2 3">IMCC14385</strain>
    </source>
</reference>
<protein>
    <recommendedName>
        <fullName evidence="4">DUF2066 domain-containing protein</fullName>
    </recommendedName>
</protein>
<evidence type="ECO:0000313" key="2">
    <source>
        <dbReference type="EMBL" id="QFU76205.1"/>
    </source>
</evidence>
<evidence type="ECO:0000256" key="1">
    <source>
        <dbReference type="SAM" id="SignalP"/>
    </source>
</evidence>
<keyword evidence="1" id="KW-0732">Signal</keyword>
<evidence type="ECO:0000313" key="3">
    <source>
        <dbReference type="Proteomes" id="UP000326287"/>
    </source>
</evidence>
<dbReference type="KEGG" id="halc:EY643_11340"/>
<name>A0A5P9NL15_9GAMM</name>
<sequence length="369" mass="41658">MSRYFALFTLVALCSMMFRVAQAQELLNPVGSVPLETSQSIADEDRLDIAIVVFDDGVPEDVAQQNAQGILPKVRAVESTYLPVNLRRALEQSDAWGVIRVTPERSALADVQVLARIENATGLRLQLAIEVVDATGRIWLNRSYLDTSSEGDYPVQNDADPFADIYRAVANDMLAARDAMDPAAPRQIRQISFLRYAAGLSPDAFGGYLGSVDGRYQALRLPAEGDEMVARVKRIRSQEYLFVDYVDEQYVDLQREMAPAYNLWRQYDREQTLYRAEYEQRVSERDSQGRYGSFSALQQVYNQYKVAKTQQQDIRELARGFDNETAPTVLESSGQVYRLTGSLEQQYSDWRGILQRIFALETGLPSAAE</sequence>
<feature type="signal peptide" evidence="1">
    <location>
        <begin position="1"/>
        <end position="23"/>
    </location>
</feature>
<accession>A0A5P9NL15</accession>
<evidence type="ECO:0008006" key="4">
    <source>
        <dbReference type="Google" id="ProtNLM"/>
    </source>
</evidence>
<organism evidence="2 3">
    <name type="scientific">Halioglobus maricola</name>
    <dbReference type="NCBI Taxonomy" id="2601894"/>
    <lineage>
        <taxon>Bacteria</taxon>
        <taxon>Pseudomonadati</taxon>
        <taxon>Pseudomonadota</taxon>
        <taxon>Gammaproteobacteria</taxon>
        <taxon>Cellvibrionales</taxon>
        <taxon>Halieaceae</taxon>
        <taxon>Halioglobus</taxon>
    </lineage>
</organism>
<keyword evidence="3" id="KW-1185">Reference proteome</keyword>
<dbReference type="OrthoDB" id="5487683at2"/>
<feature type="chain" id="PRO_5024825636" description="DUF2066 domain-containing protein" evidence="1">
    <location>
        <begin position="24"/>
        <end position="369"/>
    </location>
</feature>
<dbReference type="Proteomes" id="UP000326287">
    <property type="component" value="Chromosome"/>
</dbReference>